<keyword evidence="3" id="KW-1185">Reference proteome</keyword>
<dbReference type="NCBIfam" id="TIGR01641">
    <property type="entry name" value="phageSPP1_gp7"/>
    <property type="match status" value="1"/>
</dbReference>
<gene>
    <name evidence="2" type="ORF">MO867_19155</name>
</gene>
<accession>A0A9X2ES85</accession>
<dbReference type="Proteomes" id="UP001139028">
    <property type="component" value="Unassembled WGS sequence"/>
</dbReference>
<evidence type="ECO:0000313" key="3">
    <source>
        <dbReference type="Proteomes" id="UP001139028"/>
    </source>
</evidence>
<sequence>MMSEALATSTTRHAVYLERLKSGEVNQFAAFLQQMDRSIKQRLSSHDLTEFSRARLERLLAEVDSDLSEIFSKYYDQLAGHLLDLAEYESEFEVRNLQAALIAGVETVMPAPAQVRVAVLSTPLSVRGPDGGQLIEPFIKNWTSSERKRVTGAIRQGFFEGQTTLQIIRNVRGTKTNKYRDGILAITQRNADAVVRTAIAHTATTSRMETLQNNSDLLEGLRWVSTLDSRTSIQCRSLDNEVFPLDKGPRPPVHIRCRSTVIAVLKEKYRALSEGATRASRGGYVDSGLTYYQWLKKQPLSFIQDAIGPTRAKLLLDGGLSAERFAALNLGRNFKPLTLAEMKLKEPIAFERAGL</sequence>
<proteinExistence type="predicted"/>
<evidence type="ECO:0000313" key="2">
    <source>
        <dbReference type="EMBL" id="MCO1336455.1"/>
    </source>
</evidence>
<dbReference type="PIRSF" id="PIRSF034565">
    <property type="entry name" value="UCP034565"/>
    <property type="match status" value="1"/>
</dbReference>
<protein>
    <submittedName>
        <fullName evidence="2">Minor capsid protein</fullName>
    </submittedName>
</protein>
<dbReference type="Pfam" id="PF04233">
    <property type="entry name" value="Phage_Mu_F"/>
    <property type="match status" value="1"/>
</dbReference>
<organism evidence="2 3">
    <name type="scientific">Microbulbifer okhotskensis</name>
    <dbReference type="NCBI Taxonomy" id="2926617"/>
    <lineage>
        <taxon>Bacteria</taxon>
        <taxon>Pseudomonadati</taxon>
        <taxon>Pseudomonadota</taxon>
        <taxon>Gammaproteobacteria</taxon>
        <taxon>Cellvibrionales</taxon>
        <taxon>Microbulbiferaceae</taxon>
        <taxon>Microbulbifer</taxon>
    </lineage>
</organism>
<evidence type="ECO:0000259" key="1">
    <source>
        <dbReference type="Pfam" id="PF04233"/>
    </source>
</evidence>
<name>A0A9X2ES85_9GAMM</name>
<comment type="caution">
    <text evidence="2">The sequence shown here is derived from an EMBL/GenBank/DDBJ whole genome shotgun (WGS) entry which is preliminary data.</text>
</comment>
<dbReference type="EMBL" id="JALBWM010000137">
    <property type="protein sequence ID" value="MCO1336455.1"/>
    <property type="molecule type" value="Genomic_DNA"/>
</dbReference>
<dbReference type="AlphaFoldDB" id="A0A9X2ES85"/>
<dbReference type="InterPro" id="IPR017029">
    <property type="entry name" value="Phage_head_put"/>
</dbReference>
<feature type="domain" description="Phage head morphogenesis" evidence="1">
    <location>
        <begin position="150"/>
        <end position="262"/>
    </location>
</feature>
<dbReference type="InterPro" id="IPR006528">
    <property type="entry name" value="Phage_head_morphogenesis_dom"/>
</dbReference>
<dbReference type="RefSeq" id="WP_252472122.1">
    <property type="nucleotide sequence ID" value="NZ_JALBWM010000137.1"/>
</dbReference>
<reference evidence="2" key="1">
    <citation type="journal article" date="2022" name="Arch. Microbiol.">
        <title>Microbulbifer okhotskensis sp. nov., isolated from a deep bottom sediment of the Okhotsk Sea.</title>
        <authorList>
            <person name="Romanenko L."/>
            <person name="Kurilenko V."/>
            <person name="Otstavnykh N."/>
            <person name="Velansky P."/>
            <person name="Isaeva M."/>
            <person name="Mikhailov V."/>
        </authorList>
    </citation>
    <scope>NUCLEOTIDE SEQUENCE</scope>
    <source>
        <strain evidence="2">OS29</strain>
    </source>
</reference>